<feature type="transmembrane region" description="Helical" evidence="1">
    <location>
        <begin position="35"/>
        <end position="53"/>
    </location>
</feature>
<dbReference type="PANTHER" id="PTHR20992">
    <property type="entry name" value="AT15442P-RELATED"/>
    <property type="match status" value="1"/>
</dbReference>
<evidence type="ECO:0000256" key="1">
    <source>
        <dbReference type="SAM" id="Phobius"/>
    </source>
</evidence>
<feature type="transmembrane region" description="Helical" evidence="1">
    <location>
        <begin position="169"/>
        <end position="191"/>
    </location>
</feature>
<evidence type="ECO:0000313" key="3">
    <source>
        <dbReference type="Proteomes" id="UP001558652"/>
    </source>
</evidence>
<keyword evidence="1" id="KW-1133">Transmembrane helix</keyword>
<dbReference type="InterPro" id="IPR005240">
    <property type="entry name" value="DUF389"/>
</dbReference>
<keyword evidence="3" id="KW-1185">Reference proteome</keyword>
<reference evidence="2 3" key="1">
    <citation type="submission" date="2024-07" db="EMBL/GenBank/DDBJ databases">
        <title>Chromosome-level genome assembly of the water stick insect Ranatra chinensis (Heteroptera: Nepidae).</title>
        <authorList>
            <person name="Liu X."/>
        </authorList>
    </citation>
    <scope>NUCLEOTIDE SEQUENCE [LARGE SCALE GENOMIC DNA]</scope>
    <source>
        <strain evidence="2">Cailab_2021Rc</strain>
        <tissue evidence="2">Muscle</tissue>
    </source>
</reference>
<comment type="caution">
    <text evidence="2">The sequence shown here is derived from an EMBL/GenBank/DDBJ whole genome shotgun (WGS) entry which is preliminary data.</text>
</comment>
<proteinExistence type="predicted"/>
<dbReference type="Pfam" id="PF04087">
    <property type="entry name" value="DUF389"/>
    <property type="match status" value="1"/>
</dbReference>
<sequence>QYESEANAWGRILESARPRLIVAQVVQSVKHNATLTFDFVCLLIIAAFTAALALVENSIVILVASMLISPLMGPIMAGMFGTVIKDKKLQKMGVCNELLGLLLCVLIGFLFGILVGVTGNHWVIGTGDWPTDEMISMGALKALWVGVMVALLSGAAVAIAILGDNTGSLIGAALSVALLPPAVNAGLLWSLSAVNLLFGNSIKFSRHYSPLWTPKPNLELAILGGLSLCLTIINIICIFLAGILVLKVNQFQIFNI</sequence>
<gene>
    <name evidence="2" type="ORF">AAG570_013627</name>
</gene>
<dbReference type="PANTHER" id="PTHR20992:SF9">
    <property type="entry name" value="AT15442P-RELATED"/>
    <property type="match status" value="1"/>
</dbReference>
<accession>A0ABD0YD04</accession>
<feature type="transmembrane region" description="Helical" evidence="1">
    <location>
        <begin position="142"/>
        <end position="162"/>
    </location>
</feature>
<evidence type="ECO:0000313" key="2">
    <source>
        <dbReference type="EMBL" id="KAL1129096.1"/>
    </source>
</evidence>
<protein>
    <recommendedName>
        <fullName evidence="4">DUF389 domain-containing protein</fullName>
    </recommendedName>
</protein>
<feature type="transmembrane region" description="Helical" evidence="1">
    <location>
        <begin position="220"/>
        <end position="246"/>
    </location>
</feature>
<dbReference type="Proteomes" id="UP001558652">
    <property type="component" value="Unassembled WGS sequence"/>
</dbReference>
<feature type="non-terminal residue" evidence="2">
    <location>
        <position position="1"/>
    </location>
</feature>
<dbReference type="AlphaFoldDB" id="A0ABD0YD04"/>
<feature type="transmembrane region" description="Helical" evidence="1">
    <location>
        <begin position="98"/>
        <end position="122"/>
    </location>
</feature>
<keyword evidence="1" id="KW-0472">Membrane</keyword>
<evidence type="ECO:0008006" key="4">
    <source>
        <dbReference type="Google" id="ProtNLM"/>
    </source>
</evidence>
<dbReference type="EMBL" id="JBFDAA010000009">
    <property type="protein sequence ID" value="KAL1129096.1"/>
    <property type="molecule type" value="Genomic_DNA"/>
</dbReference>
<organism evidence="2 3">
    <name type="scientific">Ranatra chinensis</name>
    <dbReference type="NCBI Taxonomy" id="642074"/>
    <lineage>
        <taxon>Eukaryota</taxon>
        <taxon>Metazoa</taxon>
        <taxon>Ecdysozoa</taxon>
        <taxon>Arthropoda</taxon>
        <taxon>Hexapoda</taxon>
        <taxon>Insecta</taxon>
        <taxon>Pterygota</taxon>
        <taxon>Neoptera</taxon>
        <taxon>Paraneoptera</taxon>
        <taxon>Hemiptera</taxon>
        <taxon>Heteroptera</taxon>
        <taxon>Panheteroptera</taxon>
        <taxon>Nepomorpha</taxon>
        <taxon>Nepidae</taxon>
        <taxon>Ranatrinae</taxon>
        <taxon>Ranatra</taxon>
    </lineage>
</organism>
<keyword evidence="1" id="KW-0812">Transmembrane</keyword>
<feature type="transmembrane region" description="Helical" evidence="1">
    <location>
        <begin position="59"/>
        <end position="77"/>
    </location>
</feature>
<name>A0ABD0YD04_9HEMI</name>